<dbReference type="RefSeq" id="WP_241057455.1">
    <property type="nucleotide sequence ID" value="NZ_JAKWJU010000002.1"/>
</dbReference>
<evidence type="ECO:0000259" key="5">
    <source>
        <dbReference type="Pfam" id="PF00534"/>
    </source>
</evidence>
<evidence type="ECO:0000313" key="8">
    <source>
        <dbReference type="Proteomes" id="UP001166784"/>
    </source>
</evidence>
<evidence type="ECO:0000259" key="6">
    <source>
        <dbReference type="Pfam" id="PF13579"/>
    </source>
</evidence>
<reference evidence="7" key="1">
    <citation type="submission" date="2022-03" db="EMBL/GenBank/DDBJ databases">
        <authorList>
            <person name="Santos J.D.N."/>
            <person name="Kallscheuer N."/>
            <person name="Jogler C."/>
            <person name="Lage O.M."/>
        </authorList>
    </citation>
    <scope>NUCLEOTIDE SEQUENCE</scope>
    <source>
        <strain evidence="7">M600PL45_2</strain>
    </source>
</reference>
<sequence length="388" mass="40567">MSLSPSPSPSSAGQSPQHAVQVVDGASAGTGAHVRSLAEGLVARGLRVTVCAPSGAEAVYGFRGAGAHFAPLPACGEPETAAVLRRLCADADLVHAHGVRAGLLALTALALSGRARQVPLVVTWHHRGLATGARSHVRRLVERRVARSASVVLAVTTDLVDRARRRGARDARLAPVVLPRPGCEEPPPAPRAAVEGRAQHKSRAEVGAVGRPLVFSVGRLDERHGYGTALSAARAWRHLEPPPLLAVAGEGPQRAQLQRRIDDEALPVRLLGRREDAFELLAGADVAVLSSRWESRPLLAQEALHQGVPLVATAVGGVPELVGGAAELIPYGDADALAAAVGRLLADPARRERSVADGWARAAEWPTEESTVAHVLSVYDELTGPGRP</sequence>
<dbReference type="PANTHER" id="PTHR12526">
    <property type="entry name" value="GLYCOSYLTRANSFERASE"/>
    <property type="match status" value="1"/>
</dbReference>
<evidence type="ECO:0000256" key="4">
    <source>
        <dbReference type="SAM" id="MobiDB-lite"/>
    </source>
</evidence>
<dbReference type="CDD" id="cd03801">
    <property type="entry name" value="GT4_PimA-like"/>
    <property type="match status" value="1"/>
</dbReference>
<reference evidence="7" key="2">
    <citation type="journal article" date="2023" name="Int. J. Syst. Evol. Microbiol.">
        <title>Streptomyces marispadix sp. nov., isolated from marine beach sediment of the Northern Coast of Portugal.</title>
        <authorList>
            <person name="dos Santos J.D.N."/>
            <person name="Vitorino I.R."/>
            <person name="Kallscheuer N."/>
            <person name="Srivastava A."/>
            <person name="Krautwurst S."/>
            <person name="Marz M."/>
            <person name="Jogler C."/>
            <person name="Lobo Da Cunha A."/>
            <person name="Catita J."/>
            <person name="Goncalves H."/>
            <person name="Gonzalez I."/>
            <person name="Reyes F."/>
            <person name="Lage O.M."/>
        </authorList>
    </citation>
    <scope>NUCLEOTIDE SEQUENCE</scope>
    <source>
        <strain evidence="7">M600PL45_2</strain>
    </source>
</reference>
<proteinExistence type="predicted"/>
<evidence type="ECO:0000256" key="2">
    <source>
        <dbReference type="ARBA" id="ARBA00022676"/>
    </source>
</evidence>
<dbReference type="PANTHER" id="PTHR12526:SF510">
    <property type="entry name" value="D-INOSITOL 3-PHOSPHATE GLYCOSYLTRANSFERASE"/>
    <property type="match status" value="1"/>
</dbReference>
<dbReference type="Pfam" id="PF00534">
    <property type="entry name" value="Glycos_transf_1"/>
    <property type="match status" value="1"/>
</dbReference>
<dbReference type="Proteomes" id="UP001166784">
    <property type="component" value="Unassembled WGS sequence"/>
</dbReference>
<comment type="caution">
    <text evidence="7">The sequence shown here is derived from an EMBL/GenBank/DDBJ whole genome shotgun (WGS) entry which is preliminary data.</text>
</comment>
<dbReference type="InterPro" id="IPR028098">
    <property type="entry name" value="Glyco_trans_4-like_N"/>
</dbReference>
<dbReference type="Gene3D" id="3.40.50.2000">
    <property type="entry name" value="Glycogen Phosphorylase B"/>
    <property type="match status" value="2"/>
</dbReference>
<evidence type="ECO:0000256" key="1">
    <source>
        <dbReference type="ARBA" id="ARBA00021292"/>
    </source>
</evidence>
<gene>
    <name evidence="7" type="ORF">MMA15_03555</name>
</gene>
<dbReference type="SUPFAM" id="SSF53756">
    <property type="entry name" value="UDP-Glycosyltransferase/glycogen phosphorylase"/>
    <property type="match status" value="1"/>
</dbReference>
<keyword evidence="2" id="KW-0328">Glycosyltransferase</keyword>
<name>A0ABS9STB7_9ACTN</name>
<evidence type="ECO:0000256" key="3">
    <source>
        <dbReference type="ARBA" id="ARBA00022679"/>
    </source>
</evidence>
<organism evidence="7 8">
    <name type="scientific">Streptomyces marispadix</name>
    <dbReference type="NCBI Taxonomy" id="2922868"/>
    <lineage>
        <taxon>Bacteria</taxon>
        <taxon>Bacillati</taxon>
        <taxon>Actinomycetota</taxon>
        <taxon>Actinomycetes</taxon>
        <taxon>Kitasatosporales</taxon>
        <taxon>Streptomycetaceae</taxon>
        <taxon>Streptomyces</taxon>
    </lineage>
</organism>
<keyword evidence="3" id="KW-0808">Transferase</keyword>
<feature type="domain" description="Glycosyl transferase family 1" evidence="5">
    <location>
        <begin position="205"/>
        <end position="353"/>
    </location>
</feature>
<accession>A0ABS9STB7</accession>
<feature type="region of interest" description="Disordered" evidence="4">
    <location>
        <begin position="178"/>
        <end position="203"/>
    </location>
</feature>
<dbReference type="InterPro" id="IPR001296">
    <property type="entry name" value="Glyco_trans_1"/>
</dbReference>
<evidence type="ECO:0000313" key="7">
    <source>
        <dbReference type="EMBL" id="MCH6159524.1"/>
    </source>
</evidence>
<protein>
    <recommendedName>
        <fullName evidence="1">D-inositol 3-phosphate glycosyltransferase</fullName>
    </recommendedName>
</protein>
<keyword evidence="8" id="KW-1185">Reference proteome</keyword>
<dbReference type="Pfam" id="PF13579">
    <property type="entry name" value="Glyco_trans_4_4"/>
    <property type="match status" value="1"/>
</dbReference>
<feature type="domain" description="Glycosyltransferase subfamily 4-like N-terminal" evidence="6">
    <location>
        <begin position="29"/>
        <end position="176"/>
    </location>
</feature>
<dbReference type="EMBL" id="JAKWJU010000002">
    <property type="protein sequence ID" value="MCH6159524.1"/>
    <property type="molecule type" value="Genomic_DNA"/>
</dbReference>